<evidence type="ECO:0000256" key="1">
    <source>
        <dbReference type="SAM" id="SignalP"/>
    </source>
</evidence>
<name>A0ABT7CTX2_9BACT</name>
<evidence type="ECO:0008006" key="4">
    <source>
        <dbReference type="Google" id="ProtNLM"/>
    </source>
</evidence>
<dbReference type="RefSeq" id="WP_314002606.1">
    <property type="nucleotide sequence ID" value="NZ_JASJOT010000030.1"/>
</dbReference>
<sequence length="329" mass="37539">MLKQLLPYLFASLLLISSCQQDTDPTPTADETCRINDTQSITLNPNGSIDTTTSKYEYNSQGLLIKIHSTYSAGSIAVTTYTYNSEGFLTEQKTVTEGKNESLEVITYTYAEGKLSRFNTVFESASSQYTNEYSYNTDGQLLRFVWKGKNVFTDGSTSSYRDSVLSQYTNGKLTSSIQYRETDSFPVKIDKYTFETDEQGLVISRSSGDGNKDIYHYNADGELVRREHHYNNQLRSYSVYEYDTKKNIQNILTPTPKGHPASLYGGNIHNITKDIRYDSTFPDNTLEEDLSNVYEYEYNDQGYPTKKVWKYTLNGQTTLFTTTYNITCQ</sequence>
<evidence type="ECO:0000313" key="3">
    <source>
        <dbReference type="Proteomes" id="UP001228581"/>
    </source>
</evidence>
<gene>
    <name evidence="2" type="ORF">QNI19_30000</name>
</gene>
<proteinExistence type="predicted"/>
<comment type="caution">
    <text evidence="2">The sequence shown here is derived from an EMBL/GenBank/DDBJ whole genome shotgun (WGS) entry which is preliminary data.</text>
</comment>
<reference evidence="2 3" key="1">
    <citation type="submission" date="2023-05" db="EMBL/GenBank/DDBJ databases">
        <authorList>
            <person name="Zhang X."/>
        </authorList>
    </citation>
    <scope>NUCLEOTIDE SEQUENCE [LARGE SCALE GENOMIC DNA]</scope>
    <source>
        <strain evidence="2 3">DM2B3-1</strain>
    </source>
</reference>
<dbReference type="Gene3D" id="2.180.10.10">
    <property type="entry name" value="RHS repeat-associated core"/>
    <property type="match status" value="1"/>
</dbReference>
<keyword evidence="1" id="KW-0732">Signal</keyword>
<keyword evidence="3" id="KW-1185">Reference proteome</keyword>
<feature type="signal peptide" evidence="1">
    <location>
        <begin position="1"/>
        <end position="23"/>
    </location>
</feature>
<feature type="chain" id="PRO_5046705292" description="Sugar-binding protein" evidence="1">
    <location>
        <begin position="24"/>
        <end position="329"/>
    </location>
</feature>
<accession>A0ABT7CTX2</accession>
<dbReference type="Proteomes" id="UP001228581">
    <property type="component" value="Unassembled WGS sequence"/>
</dbReference>
<protein>
    <recommendedName>
        <fullName evidence="4">Sugar-binding protein</fullName>
    </recommendedName>
</protein>
<dbReference type="EMBL" id="JASJOT010000030">
    <property type="protein sequence ID" value="MDJ1497209.1"/>
    <property type="molecule type" value="Genomic_DNA"/>
</dbReference>
<organism evidence="2 3">
    <name type="scientific">Xanthocytophaga flava</name>
    <dbReference type="NCBI Taxonomy" id="3048013"/>
    <lineage>
        <taxon>Bacteria</taxon>
        <taxon>Pseudomonadati</taxon>
        <taxon>Bacteroidota</taxon>
        <taxon>Cytophagia</taxon>
        <taxon>Cytophagales</taxon>
        <taxon>Rhodocytophagaceae</taxon>
        <taxon>Xanthocytophaga</taxon>
    </lineage>
</organism>
<dbReference type="PROSITE" id="PS51257">
    <property type="entry name" value="PROKAR_LIPOPROTEIN"/>
    <property type="match status" value="1"/>
</dbReference>
<evidence type="ECO:0000313" key="2">
    <source>
        <dbReference type="EMBL" id="MDJ1497209.1"/>
    </source>
</evidence>